<reference evidence="2" key="1">
    <citation type="submission" date="2023-07" db="EMBL/GenBank/DDBJ databases">
        <title>Two novel species in the genus Flavivirga.</title>
        <authorList>
            <person name="Kwon K."/>
        </authorList>
    </citation>
    <scope>NUCLEOTIDE SEQUENCE</scope>
    <source>
        <strain evidence="2">KACC 14158</strain>
    </source>
</reference>
<sequence>MILTPLFIIFFLLVFVLVWLFTNTIDKRKWVSLLISLVLTPIVYFYVFYPVINIFCSYHHQKHFETEAWKEKPALRYEMSQEILDENLFLSKNKKEIEALLGKSEWFSWDDSIKAESSDKWNYNLGFKPGAFNKMQECIELRFKNNAVESIKQYQLEKTFE</sequence>
<accession>A0ABT8WLE5</accession>
<feature type="transmembrane region" description="Helical" evidence="1">
    <location>
        <begin position="30"/>
        <end position="49"/>
    </location>
</feature>
<comment type="caution">
    <text evidence="2">The sequence shown here is derived from an EMBL/GenBank/DDBJ whole genome shotgun (WGS) entry which is preliminary data.</text>
</comment>
<keyword evidence="3" id="KW-1185">Reference proteome</keyword>
<name>A0ABT8WLE5_9FLAO</name>
<proteinExistence type="predicted"/>
<protein>
    <submittedName>
        <fullName evidence="2">Uncharacterized protein</fullName>
    </submittedName>
</protein>
<evidence type="ECO:0000256" key="1">
    <source>
        <dbReference type="SAM" id="Phobius"/>
    </source>
</evidence>
<keyword evidence="1" id="KW-1133">Transmembrane helix</keyword>
<feature type="transmembrane region" description="Helical" evidence="1">
    <location>
        <begin position="6"/>
        <end position="23"/>
    </location>
</feature>
<keyword evidence="1" id="KW-0472">Membrane</keyword>
<gene>
    <name evidence="2" type="ORF">Q4Q40_07190</name>
</gene>
<organism evidence="2 3">
    <name type="scientific">Flavivirga jejuensis</name>
    <dbReference type="NCBI Taxonomy" id="870487"/>
    <lineage>
        <taxon>Bacteria</taxon>
        <taxon>Pseudomonadati</taxon>
        <taxon>Bacteroidota</taxon>
        <taxon>Flavobacteriia</taxon>
        <taxon>Flavobacteriales</taxon>
        <taxon>Flavobacteriaceae</taxon>
        <taxon>Flavivirga</taxon>
    </lineage>
</organism>
<evidence type="ECO:0000313" key="2">
    <source>
        <dbReference type="EMBL" id="MDO5973965.1"/>
    </source>
</evidence>
<keyword evidence="1" id="KW-0812">Transmembrane</keyword>
<dbReference type="RefSeq" id="WP_303301107.1">
    <property type="nucleotide sequence ID" value="NZ_BAABDA010000051.1"/>
</dbReference>
<evidence type="ECO:0000313" key="3">
    <source>
        <dbReference type="Proteomes" id="UP001176806"/>
    </source>
</evidence>
<dbReference type="Proteomes" id="UP001176806">
    <property type="component" value="Unassembled WGS sequence"/>
</dbReference>
<dbReference type="EMBL" id="JAUOEL010000002">
    <property type="protein sequence ID" value="MDO5973965.1"/>
    <property type="molecule type" value="Genomic_DNA"/>
</dbReference>